<evidence type="ECO:0000313" key="2">
    <source>
        <dbReference type="Proteomes" id="UP000076848"/>
    </source>
</evidence>
<dbReference type="AlphaFoldDB" id="A0A157SW87"/>
<dbReference type="InterPro" id="IPR009003">
    <property type="entry name" value="Peptidase_S1_PA"/>
</dbReference>
<name>A0A157SW87_9BORD</name>
<dbReference type="RefSeq" id="WP_066134404.1">
    <property type="nucleotide sequence ID" value="NZ_FKIF01000010.1"/>
</dbReference>
<dbReference type="Proteomes" id="UP000076848">
    <property type="component" value="Unassembled WGS sequence"/>
</dbReference>
<dbReference type="STRING" id="288768.SAMEA3906486_05449"/>
<dbReference type="Gene3D" id="2.40.10.10">
    <property type="entry name" value="Trypsin-like serine proteases"/>
    <property type="match status" value="2"/>
</dbReference>
<keyword evidence="2" id="KW-1185">Reference proteome</keyword>
<evidence type="ECO:0000313" key="1">
    <source>
        <dbReference type="EMBL" id="SAI74732.1"/>
    </source>
</evidence>
<reference evidence="1 2" key="1">
    <citation type="submission" date="2016-04" db="EMBL/GenBank/DDBJ databases">
        <authorList>
            <consortium name="Pathogen Informatics"/>
        </authorList>
    </citation>
    <scope>NUCLEOTIDE SEQUENCE [LARGE SCALE GENOMIC DNA]</scope>
    <source>
        <strain evidence="1 2">H050680373</strain>
    </source>
</reference>
<dbReference type="OrthoDB" id="9149940at2"/>
<gene>
    <name evidence="1" type="ORF">SAMEA3906486_05449</name>
</gene>
<dbReference type="SUPFAM" id="SSF50494">
    <property type="entry name" value="Trypsin-like serine proteases"/>
    <property type="match status" value="1"/>
</dbReference>
<dbReference type="EMBL" id="FKIF01000010">
    <property type="protein sequence ID" value="SAI74732.1"/>
    <property type="molecule type" value="Genomic_DNA"/>
</dbReference>
<dbReference type="InterPro" id="IPR043504">
    <property type="entry name" value="Peptidase_S1_PA_chymotrypsin"/>
</dbReference>
<evidence type="ECO:0008006" key="3">
    <source>
        <dbReference type="Google" id="ProtNLM"/>
    </source>
</evidence>
<organism evidence="1 2">
    <name type="scientific">Bordetella ansorpii</name>
    <dbReference type="NCBI Taxonomy" id="288768"/>
    <lineage>
        <taxon>Bacteria</taxon>
        <taxon>Pseudomonadati</taxon>
        <taxon>Pseudomonadota</taxon>
        <taxon>Betaproteobacteria</taxon>
        <taxon>Burkholderiales</taxon>
        <taxon>Alcaligenaceae</taxon>
        <taxon>Bordetella</taxon>
    </lineage>
</organism>
<proteinExistence type="predicted"/>
<sequence length="328" mass="34660">MPRIANATNHPAFNAILQRAHERITSLMTGTGARLPVTLCHIDAERGQVAVGIETAAALAHVRRPLEALAGGAPLRLFPCPPAMRHAGKQDHNPPLRGGLQLRSPEQNSVGTLCLAATRGDRAGFVTCGHVAVRADTRLYQPRNSNAHDWLAGTVVAVSDYQDRASSDSAFVASATDIRKHAIWKSSSADYTVDGIYDSPAAGIAVAMQGASTKTKLRDGVICAKNVTVTFEDRGVLTGQLLANYLSAEGDSGAPVFHVAGETSVFLVGLNVGVTAPEHADPRPDPHEWPPCKGFYAVVSPWMNVERDLDLSLGLPRITPAGQDAGGC</sequence>
<accession>A0A157SW87</accession>
<protein>
    <recommendedName>
        <fullName evidence="3">Serine protease</fullName>
    </recommendedName>
</protein>